<dbReference type="PANTHER" id="PTHR20982:SF3">
    <property type="entry name" value="MITOCHONDRIAL RIBOSOME RECYCLING FACTOR PSEUDO 1"/>
    <property type="match status" value="1"/>
</dbReference>
<dbReference type="Pfam" id="PF01765">
    <property type="entry name" value="RRF"/>
    <property type="match status" value="1"/>
</dbReference>
<evidence type="ECO:0000256" key="3">
    <source>
        <dbReference type="HAMAP-Rule" id="MF_00040"/>
    </source>
</evidence>
<organism evidence="6 7">
    <name type="scientific">Candidatus Doudnabacteria bacterium RIFCSPHIGHO2_01_FULL_50_11</name>
    <dbReference type="NCBI Taxonomy" id="1817828"/>
    <lineage>
        <taxon>Bacteria</taxon>
        <taxon>Candidatus Doudnaibacteriota</taxon>
    </lineage>
</organism>
<proteinExistence type="inferred from homology"/>
<dbReference type="GO" id="GO:0006415">
    <property type="term" value="P:translational termination"/>
    <property type="evidence" value="ECO:0007669"/>
    <property type="project" value="UniProtKB-UniRule"/>
</dbReference>
<dbReference type="GO" id="GO:0043023">
    <property type="term" value="F:ribosomal large subunit binding"/>
    <property type="evidence" value="ECO:0007669"/>
    <property type="project" value="TreeGrafter"/>
</dbReference>
<dbReference type="InterPro" id="IPR023584">
    <property type="entry name" value="Ribosome_recyc_fac_dom"/>
</dbReference>
<dbReference type="STRING" id="1817828.A2722_01910"/>
<evidence type="ECO:0000313" key="6">
    <source>
        <dbReference type="EMBL" id="OGE91216.1"/>
    </source>
</evidence>
<dbReference type="CDD" id="cd00520">
    <property type="entry name" value="RRF"/>
    <property type="match status" value="1"/>
</dbReference>
<dbReference type="AlphaFoldDB" id="A0A1F5PMR4"/>
<evidence type="ECO:0000256" key="1">
    <source>
        <dbReference type="ARBA" id="ARBA00005912"/>
    </source>
</evidence>
<keyword evidence="4" id="KW-0175">Coiled coil</keyword>
<evidence type="ECO:0000256" key="2">
    <source>
        <dbReference type="ARBA" id="ARBA00022917"/>
    </source>
</evidence>
<keyword evidence="2 3" id="KW-0648">Protein biosynthesis</keyword>
<dbReference type="Proteomes" id="UP000178377">
    <property type="component" value="Unassembled WGS sequence"/>
</dbReference>
<dbReference type="SUPFAM" id="SSF55194">
    <property type="entry name" value="Ribosome recycling factor, RRF"/>
    <property type="match status" value="1"/>
</dbReference>
<evidence type="ECO:0000256" key="4">
    <source>
        <dbReference type="SAM" id="Coils"/>
    </source>
</evidence>
<comment type="caution">
    <text evidence="6">The sequence shown here is derived from an EMBL/GenBank/DDBJ whole genome shotgun (WGS) entry which is preliminary data.</text>
</comment>
<dbReference type="Gene3D" id="1.10.132.20">
    <property type="entry name" value="Ribosome-recycling factor"/>
    <property type="match status" value="1"/>
</dbReference>
<dbReference type="InterPro" id="IPR036191">
    <property type="entry name" value="RRF_sf"/>
</dbReference>
<dbReference type="GO" id="GO:0005737">
    <property type="term" value="C:cytoplasm"/>
    <property type="evidence" value="ECO:0007669"/>
    <property type="project" value="UniProtKB-SubCell"/>
</dbReference>
<dbReference type="NCBIfam" id="TIGR00496">
    <property type="entry name" value="frr"/>
    <property type="match status" value="1"/>
</dbReference>
<protein>
    <recommendedName>
        <fullName evidence="3">Ribosome-recycling factor</fullName>
        <shortName evidence="3">RRF</shortName>
    </recommendedName>
    <alternativeName>
        <fullName evidence="3">Ribosome-releasing factor</fullName>
    </alternativeName>
</protein>
<dbReference type="InterPro" id="IPR002661">
    <property type="entry name" value="Ribosome_recyc_fac"/>
</dbReference>
<reference evidence="6 7" key="1">
    <citation type="journal article" date="2016" name="Nat. Commun.">
        <title>Thousands of microbial genomes shed light on interconnected biogeochemical processes in an aquifer system.</title>
        <authorList>
            <person name="Anantharaman K."/>
            <person name="Brown C.T."/>
            <person name="Hug L.A."/>
            <person name="Sharon I."/>
            <person name="Castelle C.J."/>
            <person name="Probst A.J."/>
            <person name="Thomas B.C."/>
            <person name="Singh A."/>
            <person name="Wilkins M.J."/>
            <person name="Karaoz U."/>
            <person name="Brodie E.L."/>
            <person name="Williams K.H."/>
            <person name="Hubbard S.S."/>
            <person name="Banfield J.F."/>
        </authorList>
    </citation>
    <scope>NUCLEOTIDE SEQUENCE [LARGE SCALE GENOMIC DNA]</scope>
</reference>
<sequence length="185" mass="21302">MRLLAIDKRLKDFEIAIEHLHTELSSVRTGRANPALVEGVVVESYGTRQPLKNLSTISVSDARTLIIQPWDKSILSDVEKGIQASNVGIQPVNDGVKLRLVLPPLNEERRVELVKLIKQMAESARIRMRNIREEIWKEIGKQQKDKQITEDQKYQAEKDLKELLEGYNEKIKVIIEKKEREILTV</sequence>
<gene>
    <name evidence="3" type="primary">frr</name>
    <name evidence="6" type="ORF">A2722_01910</name>
</gene>
<feature type="coiled-coil region" evidence="4">
    <location>
        <begin position="114"/>
        <end position="177"/>
    </location>
</feature>
<dbReference type="Gene3D" id="3.30.1360.40">
    <property type="match status" value="1"/>
</dbReference>
<comment type="function">
    <text evidence="3">Responsible for the release of ribosomes from messenger RNA at the termination of protein biosynthesis. May increase the efficiency of translation by recycling ribosomes from one round of translation to another.</text>
</comment>
<name>A0A1F5PMR4_9BACT</name>
<comment type="subcellular location">
    <subcellularLocation>
        <location evidence="3">Cytoplasm</location>
    </subcellularLocation>
</comment>
<comment type="similarity">
    <text evidence="1 3">Belongs to the RRF family.</text>
</comment>
<keyword evidence="3" id="KW-0963">Cytoplasm</keyword>
<evidence type="ECO:0000259" key="5">
    <source>
        <dbReference type="Pfam" id="PF01765"/>
    </source>
</evidence>
<dbReference type="HAMAP" id="MF_00040">
    <property type="entry name" value="RRF"/>
    <property type="match status" value="1"/>
</dbReference>
<feature type="domain" description="Ribosome recycling factor" evidence="5">
    <location>
        <begin position="21"/>
        <end position="183"/>
    </location>
</feature>
<dbReference type="PANTHER" id="PTHR20982">
    <property type="entry name" value="RIBOSOME RECYCLING FACTOR"/>
    <property type="match status" value="1"/>
</dbReference>
<accession>A0A1F5PMR4</accession>
<evidence type="ECO:0000313" key="7">
    <source>
        <dbReference type="Proteomes" id="UP000178377"/>
    </source>
</evidence>
<dbReference type="EMBL" id="MFEO01000003">
    <property type="protein sequence ID" value="OGE91216.1"/>
    <property type="molecule type" value="Genomic_DNA"/>
</dbReference>
<dbReference type="FunFam" id="3.30.1360.40:FF:000001">
    <property type="entry name" value="Ribosome-recycling factor"/>
    <property type="match status" value="1"/>
</dbReference>